<dbReference type="EMBL" id="AGIP01000004">
    <property type="protein sequence ID" value="EHB65304.1"/>
    <property type="molecule type" value="Genomic_DNA"/>
</dbReference>
<proteinExistence type="predicted"/>
<protein>
    <submittedName>
        <fullName evidence="1">Uncharacterized protein</fullName>
    </submittedName>
</protein>
<dbReference type="AlphaFoldDB" id="G4HEN5"/>
<evidence type="ECO:0000313" key="2">
    <source>
        <dbReference type="Proteomes" id="UP000003891"/>
    </source>
</evidence>
<organism evidence="1 2">
    <name type="scientific">Paenibacillus lactis 154</name>
    <dbReference type="NCBI Taxonomy" id="743719"/>
    <lineage>
        <taxon>Bacteria</taxon>
        <taxon>Bacillati</taxon>
        <taxon>Bacillota</taxon>
        <taxon>Bacilli</taxon>
        <taxon>Bacillales</taxon>
        <taxon>Paenibacillaceae</taxon>
        <taxon>Paenibacillus</taxon>
    </lineage>
</organism>
<reference evidence="1 2" key="1">
    <citation type="submission" date="2011-09" db="EMBL/GenBank/DDBJ databases">
        <title>The draft genome of Paenibacillus lactis 154.</title>
        <authorList>
            <consortium name="US DOE Joint Genome Institute (JGI-PGF)"/>
            <person name="Lucas S."/>
            <person name="Han J."/>
            <person name="Lapidus A."/>
            <person name="Cheng J.-F."/>
            <person name="Goodwin L."/>
            <person name="Pitluck S."/>
            <person name="Peters L."/>
            <person name="Land M.L."/>
            <person name="Hauser L."/>
            <person name="Siebers A."/>
            <person name="Thelen M."/>
            <person name="Hugenholtz P."/>
            <person name="Allgaier M."/>
            <person name="Woyke T.J."/>
        </authorList>
    </citation>
    <scope>NUCLEOTIDE SEQUENCE [LARGE SCALE GENOMIC DNA]</scope>
    <source>
        <strain evidence="1 2">154</strain>
    </source>
</reference>
<dbReference type="Proteomes" id="UP000003891">
    <property type="component" value="Unassembled WGS sequence"/>
</dbReference>
<gene>
    <name evidence="1" type="ORF">PaelaDRAFT_2446</name>
</gene>
<dbReference type="PATRIC" id="fig|743719.3.peg.2466"/>
<name>G4HEN5_9BACL</name>
<sequence>MDASDRSIHKFEKKLLKSRGFFLLKAFSNIICGGVQECQHR</sequence>
<accession>G4HEN5</accession>
<evidence type="ECO:0000313" key="1">
    <source>
        <dbReference type="EMBL" id="EHB65304.1"/>
    </source>
</evidence>